<dbReference type="SUPFAM" id="SSF90002">
    <property type="entry name" value="Hypothetical protein YjiA, C-terminal domain"/>
    <property type="match status" value="1"/>
</dbReference>
<dbReference type="InterPro" id="IPR003495">
    <property type="entry name" value="CobW/HypB/UreG_nucleotide-bd"/>
</dbReference>
<dbReference type="Pfam" id="PF02492">
    <property type="entry name" value="cobW"/>
    <property type="match status" value="1"/>
</dbReference>
<evidence type="ECO:0000256" key="3">
    <source>
        <dbReference type="ARBA" id="ARBA00023186"/>
    </source>
</evidence>
<evidence type="ECO:0000256" key="6">
    <source>
        <dbReference type="SAM" id="MobiDB-lite"/>
    </source>
</evidence>
<gene>
    <name evidence="8" type="ORF">RDV89_06380</name>
</gene>
<dbReference type="SUPFAM" id="SSF52540">
    <property type="entry name" value="P-loop containing nucleoside triphosphate hydrolases"/>
    <property type="match status" value="1"/>
</dbReference>
<comment type="caution">
    <text evidence="8">The sequence shown here is derived from an EMBL/GenBank/DDBJ whole genome shotgun (WGS) entry which is preliminary data.</text>
</comment>
<feature type="region of interest" description="Disordered" evidence="6">
    <location>
        <begin position="373"/>
        <end position="411"/>
    </location>
</feature>
<accession>A0ABU3PU12</accession>
<keyword evidence="9" id="KW-1185">Reference proteome</keyword>
<evidence type="ECO:0000313" key="9">
    <source>
        <dbReference type="Proteomes" id="UP001268542"/>
    </source>
</evidence>
<dbReference type="Gene3D" id="3.40.50.300">
    <property type="entry name" value="P-loop containing nucleotide triphosphate hydrolases"/>
    <property type="match status" value="1"/>
</dbReference>
<dbReference type="InterPro" id="IPR011629">
    <property type="entry name" value="CobW-like_C"/>
</dbReference>
<comment type="similarity">
    <text evidence="4">Belongs to the SIMIBI class G3E GTPase family. ZNG1 subfamily.</text>
</comment>
<name>A0ABU3PU12_9ACTN</name>
<dbReference type="InterPro" id="IPR027417">
    <property type="entry name" value="P-loop_NTPase"/>
</dbReference>
<dbReference type="SMART" id="SM00833">
    <property type="entry name" value="CobW_C"/>
    <property type="match status" value="1"/>
</dbReference>
<evidence type="ECO:0000259" key="7">
    <source>
        <dbReference type="SMART" id="SM00833"/>
    </source>
</evidence>
<evidence type="ECO:0000313" key="8">
    <source>
        <dbReference type="EMBL" id="MDT9592684.1"/>
    </source>
</evidence>
<dbReference type="PANTHER" id="PTHR13748:SF62">
    <property type="entry name" value="COBW DOMAIN-CONTAINING PROTEIN"/>
    <property type="match status" value="1"/>
</dbReference>
<dbReference type="Pfam" id="PF07683">
    <property type="entry name" value="CobW_C"/>
    <property type="match status" value="1"/>
</dbReference>
<dbReference type="EMBL" id="JAVYII010000002">
    <property type="protein sequence ID" value="MDT9592684.1"/>
    <property type="molecule type" value="Genomic_DNA"/>
</dbReference>
<evidence type="ECO:0000256" key="2">
    <source>
        <dbReference type="ARBA" id="ARBA00022801"/>
    </source>
</evidence>
<dbReference type="InterPro" id="IPR036627">
    <property type="entry name" value="CobW-likC_sf"/>
</dbReference>
<feature type="domain" description="CobW C-terminal" evidence="7">
    <location>
        <begin position="261"/>
        <end position="350"/>
    </location>
</feature>
<dbReference type="Gene3D" id="3.30.1220.10">
    <property type="entry name" value="CobW-like, C-terminal domain"/>
    <property type="match status" value="1"/>
</dbReference>
<dbReference type="Proteomes" id="UP001268542">
    <property type="component" value="Unassembled WGS sequence"/>
</dbReference>
<comment type="catalytic activity">
    <reaction evidence="5">
        <text>GTP + H2O = GDP + phosphate + H(+)</text>
        <dbReference type="Rhea" id="RHEA:19669"/>
        <dbReference type="ChEBI" id="CHEBI:15377"/>
        <dbReference type="ChEBI" id="CHEBI:15378"/>
        <dbReference type="ChEBI" id="CHEBI:37565"/>
        <dbReference type="ChEBI" id="CHEBI:43474"/>
        <dbReference type="ChEBI" id="CHEBI:58189"/>
    </reaction>
    <physiologicalReaction direction="left-to-right" evidence="5">
        <dbReference type="Rhea" id="RHEA:19670"/>
    </physiologicalReaction>
</comment>
<proteinExistence type="inferred from homology"/>
<keyword evidence="2" id="KW-0378">Hydrolase</keyword>
<keyword evidence="3" id="KW-0143">Chaperone</keyword>
<organism evidence="8 9">
    <name type="scientific">Nocardioides imazamoxiresistens</name>
    <dbReference type="NCBI Taxonomy" id="3231893"/>
    <lineage>
        <taxon>Bacteria</taxon>
        <taxon>Bacillati</taxon>
        <taxon>Actinomycetota</taxon>
        <taxon>Actinomycetes</taxon>
        <taxon>Propionibacteriales</taxon>
        <taxon>Nocardioidaceae</taxon>
        <taxon>Nocardioides</taxon>
    </lineage>
</organism>
<dbReference type="CDD" id="cd03112">
    <property type="entry name" value="CobW-like"/>
    <property type="match status" value="1"/>
</dbReference>
<dbReference type="InterPro" id="IPR051316">
    <property type="entry name" value="Zinc-reg_GTPase_activator"/>
</dbReference>
<evidence type="ECO:0000256" key="4">
    <source>
        <dbReference type="ARBA" id="ARBA00034320"/>
    </source>
</evidence>
<reference evidence="8 9" key="1">
    <citation type="submission" date="2023-08" db="EMBL/GenBank/DDBJ databases">
        <title>Nocardioides seae sp. nov., a bacterium isolated from a soil.</title>
        <authorList>
            <person name="Wang X."/>
        </authorList>
    </citation>
    <scope>NUCLEOTIDE SEQUENCE [LARGE SCALE GENOMIC DNA]</scope>
    <source>
        <strain evidence="8 9">YZH12</strain>
    </source>
</reference>
<keyword evidence="1" id="KW-0547">Nucleotide-binding</keyword>
<dbReference type="RefSeq" id="WP_315732107.1">
    <property type="nucleotide sequence ID" value="NZ_JAVYII010000002.1"/>
</dbReference>
<evidence type="ECO:0000256" key="1">
    <source>
        <dbReference type="ARBA" id="ARBA00022741"/>
    </source>
</evidence>
<sequence>MRGAGRVPGVRVDERRALRHLGRSVRARAAQAEEARGRLIGPVPVVVLAGSLGAGKTTVVNHVLRNSADTRIGVIVNDFGDIDVDGLLVAGQADMLVSASGGCLCCATDDGMVADFLRRLTAPRAGIDAVLVEASGVADPVQLVQRVVDDLGRNARFGGLVVLLDAEHTSTDDLGDADGQLLRGLRAADLVVVTKADRVDEGHLARLRAHLRAALPGRPVTVARSGAVDPALLFDLRHDPDRQLTLGDVRAGENAHLHTPFRSVSWTSETALHPRRLARLLDDGVPEAFRVKGFLTIAVDGYPTRWTVHRVGRHVRLTPGVPAGARRGTELVLIGPELGGSAYDELSGVVLAPGEVAGPDDLWGLERLVPPHLRPPLPVAVDEDPAEPGDAADDEPNDEQDDEQDDEERAG</sequence>
<evidence type="ECO:0000256" key="5">
    <source>
        <dbReference type="ARBA" id="ARBA00049117"/>
    </source>
</evidence>
<dbReference type="PANTHER" id="PTHR13748">
    <property type="entry name" value="COBW-RELATED"/>
    <property type="match status" value="1"/>
</dbReference>
<feature type="compositionally biased region" description="Acidic residues" evidence="6">
    <location>
        <begin position="381"/>
        <end position="411"/>
    </location>
</feature>
<protein>
    <submittedName>
        <fullName evidence="8">GTP-binding protein</fullName>
    </submittedName>
</protein>